<dbReference type="Pfam" id="PF12663">
    <property type="entry name" value="DUF3788"/>
    <property type="match status" value="1"/>
</dbReference>
<reference evidence="1" key="1">
    <citation type="submission" date="2019-08" db="EMBL/GenBank/DDBJ databases">
        <authorList>
            <person name="Kucharzyk K."/>
            <person name="Murdoch R.W."/>
            <person name="Higgins S."/>
            <person name="Loffler F."/>
        </authorList>
    </citation>
    <scope>NUCLEOTIDE SEQUENCE</scope>
</reference>
<sequence>MKSIFTDKLIVPTDDDLKTALGETYNLWQFIAAYAHEQCPKATDEWKFPGEKHGWSFRVNDKKRVLVYLLPRDGFFKVAMVFGQKAFEAVMNSAVSDDIKQELAAAKAYAEGRGIRIDVRSDAVLKDIRDLIDIKLKY</sequence>
<organism evidence="1">
    <name type="scientific">bioreactor metagenome</name>
    <dbReference type="NCBI Taxonomy" id="1076179"/>
    <lineage>
        <taxon>unclassified sequences</taxon>
        <taxon>metagenomes</taxon>
        <taxon>ecological metagenomes</taxon>
    </lineage>
</organism>
<dbReference type="AlphaFoldDB" id="A0A644ZGU3"/>
<name>A0A644ZGU3_9ZZZZ</name>
<evidence type="ECO:0008006" key="2">
    <source>
        <dbReference type="Google" id="ProtNLM"/>
    </source>
</evidence>
<proteinExistence type="predicted"/>
<evidence type="ECO:0000313" key="1">
    <source>
        <dbReference type="EMBL" id="MPM39937.1"/>
    </source>
</evidence>
<comment type="caution">
    <text evidence="1">The sequence shown here is derived from an EMBL/GenBank/DDBJ whole genome shotgun (WGS) entry which is preliminary data.</text>
</comment>
<gene>
    <name evidence="1" type="ORF">SDC9_86573</name>
</gene>
<accession>A0A644ZGU3</accession>
<dbReference type="EMBL" id="VSSQ01008818">
    <property type="protein sequence ID" value="MPM39937.1"/>
    <property type="molecule type" value="Genomic_DNA"/>
</dbReference>
<protein>
    <recommendedName>
        <fullName evidence="2">DUF3788 family protein</fullName>
    </recommendedName>
</protein>
<dbReference type="InterPro" id="IPR024265">
    <property type="entry name" value="DUF3788"/>
</dbReference>